<feature type="transmembrane region" description="Helical" evidence="5">
    <location>
        <begin position="29"/>
        <end position="55"/>
    </location>
</feature>
<dbReference type="InterPro" id="IPR038770">
    <property type="entry name" value="Na+/solute_symporter_sf"/>
</dbReference>
<evidence type="ECO:0000256" key="4">
    <source>
        <dbReference type="ARBA" id="ARBA00023136"/>
    </source>
</evidence>
<dbReference type="Gene3D" id="1.20.1530.20">
    <property type="match status" value="1"/>
</dbReference>
<accession>A0A6P1M6A2</accession>
<feature type="transmembrane region" description="Helical" evidence="5">
    <location>
        <begin position="6"/>
        <end position="22"/>
    </location>
</feature>
<dbReference type="PANTHER" id="PTHR10361:SF28">
    <property type="entry name" value="P3 PROTEIN-RELATED"/>
    <property type="match status" value="1"/>
</dbReference>
<evidence type="ECO:0000256" key="3">
    <source>
        <dbReference type="ARBA" id="ARBA00022989"/>
    </source>
</evidence>
<dbReference type="RefSeq" id="WP_160626947.1">
    <property type="nucleotide sequence ID" value="NZ_CP047593.1"/>
</dbReference>
<sequence length="361" mass="38381">MNIYLGSLIMFMFAGLAVYARLGNRLKGLGFTFMVFAFASAAFTFPACFVSLGGFELKRTIVPLVQLILFGMGMTLSFDDFRRVLKMPRAVFIGMGLQFTIMPFVGFLCARVFGLEAGVAAGLVLIGSCPGGVASNVIVYLARGNVPLSVTMTACSTMISPLMTPLAMKLLAGTYVPIAFLPMMVSIFKMIILPLVVGLLIHRYLPRLAKVLVKVLPSLAMLSICIIIGVTIALSRDDLLKVGLALFGAAACHNALGYLLGYQAARFFRMSARDCRTVAIEVGIQNGGMATGLAFNILQSTQAAMAAATFGPWSAITSSMLASCWRKREGRSAVELQGAGAAELISSDPDKSLCCGTAEAE</sequence>
<feature type="transmembrane region" description="Helical" evidence="5">
    <location>
        <begin position="61"/>
        <end position="78"/>
    </location>
</feature>
<keyword evidence="3 5" id="KW-1133">Transmembrane helix</keyword>
<dbReference type="GO" id="GO:0016020">
    <property type="term" value="C:membrane"/>
    <property type="evidence" value="ECO:0007669"/>
    <property type="project" value="UniProtKB-SubCell"/>
</dbReference>
<evidence type="ECO:0000256" key="1">
    <source>
        <dbReference type="ARBA" id="ARBA00004141"/>
    </source>
</evidence>
<feature type="transmembrane region" description="Helical" evidence="5">
    <location>
        <begin position="148"/>
        <end position="168"/>
    </location>
</feature>
<evidence type="ECO:0000313" key="7">
    <source>
        <dbReference type="Proteomes" id="UP000464954"/>
    </source>
</evidence>
<feature type="transmembrane region" description="Helical" evidence="5">
    <location>
        <begin position="240"/>
        <end position="260"/>
    </location>
</feature>
<evidence type="ECO:0000313" key="6">
    <source>
        <dbReference type="EMBL" id="QHI68533.1"/>
    </source>
</evidence>
<keyword evidence="4 5" id="KW-0472">Membrane</keyword>
<organism evidence="6 7">
    <name type="scientific">Tichowtungia aerotolerans</name>
    <dbReference type="NCBI Taxonomy" id="2697043"/>
    <lineage>
        <taxon>Bacteria</taxon>
        <taxon>Pseudomonadati</taxon>
        <taxon>Kiritimatiellota</taxon>
        <taxon>Tichowtungiia</taxon>
        <taxon>Tichowtungiales</taxon>
        <taxon>Tichowtungiaceae</taxon>
        <taxon>Tichowtungia</taxon>
    </lineage>
</organism>
<dbReference type="EMBL" id="CP047593">
    <property type="protein sequence ID" value="QHI68533.1"/>
    <property type="molecule type" value="Genomic_DNA"/>
</dbReference>
<dbReference type="AlphaFoldDB" id="A0A6P1M6A2"/>
<gene>
    <name evidence="6" type="ORF">GT409_03375</name>
</gene>
<evidence type="ECO:0000256" key="2">
    <source>
        <dbReference type="ARBA" id="ARBA00022692"/>
    </source>
</evidence>
<feature type="transmembrane region" description="Helical" evidence="5">
    <location>
        <begin position="119"/>
        <end position="141"/>
    </location>
</feature>
<dbReference type="Pfam" id="PF01758">
    <property type="entry name" value="SBF"/>
    <property type="match status" value="1"/>
</dbReference>
<proteinExistence type="predicted"/>
<dbReference type="InterPro" id="IPR002657">
    <property type="entry name" value="BilAc:Na_symport/Acr3"/>
</dbReference>
<keyword evidence="7" id="KW-1185">Reference proteome</keyword>
<feature type="transmembrane region" description="Helical" evidence="5">
    <location>
        <begin position="174"/>
        <end position="200"/>
    </location>
</feature>
<evidence type="ECO:0000256" key="5">
    <source>
        <dbReference type="SAM" id="Phobius"/>
    </source>
</evidence>
<dbReference type="InterPro" id="IPR004710">
    <property type="entry name" value="Bilac:Na_transpt"/>
</dbReference>
<name>A0A6P1M6A2_9BACT</name>
<dbReference type="PANTHER" id="PTHR10361">
    <property type="entry name" value="SODIUM-BILE ACID COTRANSPORTER"/>
    <property type="match status" value="1"/>
</dbReference>
<dbReference type="Proteomes" id="UP000464954">
    <property type="component" value="Chromosome"/>
</dbReference>
<feature type="transmembrane region" description="Helical" evidence="5">
    <location>
        <begin position="212"/>
        <end position="234"/>
    </location>
</feature>
<protein>
    <submittedName>
        <fullName evidence="6">Bile acid:sodium symporter family protein</fullName>
    </submittedName>
</protein>
<reference evidence="6 7" key="1">
    <citation type="submission" date="2020-01" db="EMBL/GenBank/DDBJ databases">
        <title>Ponticoccus aerotolerans gen. nov., sp. nov., an anaerobic bacterium and proposal of Ponticoccusceae fam. nov., Ponticoccusles ord. nov. and Ponticoccuse classis nov. in the phylum Kiritimatiellaeota.</title>
        <authorList>
            <person name="Zhou L.Y."/>
            <person name="Du Z.J."/>
        </authorList>
    </citation>
    <scope>NUCLEOTIDE SEQUENCE [LARGE SCALE GENOMIC DNA]</scope>
    <source>
        <strain evidence="6 7">S-5007</strain>
    </source>
</reference>
<dbReference type="KEGG" id="taer:GT409_03375"/>
<feature type="transmembrane region" description="Helical" evidence="5">
    <location>
        <begin position="90"/>
        <end position="113"/>
    </location>
</feature>
<keyword evidence="2 5" id="KW-0812">Transmembrane</keyword>
<comment type="subcellular location">
    <subcellularLocation>
        <location evidence="1">Membrane</location>
        <topology evidence="1">Multi-pass membrane protein</topology>
    </subcellularLocation>
</comment>